<reference evidence="1 2" key="1">
    <citation type="submission" date="2016-08" db="EMBL/GenBank/DDBJ databases">
        <authorList>
            <person name="Seilhamer J.J."/>
        </authorList>
    </citation>
    <scope>NUCLEOTIDE SEQUENCE [LARGE SCALE GENOMIC DNA]</scope>
    <source>
        <strain evidence="1 2">A37T2</strain>
    </source>
</reference>
<proteinExistence type="predicted"/>
<dbReference type="Proteomes" id="UP000242818">
    <property type="component" value="Unassembled WGS sequence"/>
</dbReference>
<evidence type="ECO:0000313" key="2">
    <source>
        <dbReference type="Proteomes" id="UP000242818"/>
    </source>
</evidence>
<protein>
    <submittedName>
        <fullName evidence="1">Uncharacterized protein</fullName>
    </submittedName>
</protein>
<keyword evidence="2" id="KW-1185">Reference proteome</keyword>
<dbReference type="STRING" id="1335309.GA0116948_11087"/>
<evidence type="ECO:0000313" key="1">
    <source>
        <dbReference type="EMBL" id="SCC48233.1"/>
    </source>
</evidence>
<gene>
    <name evidence="1" type="ORF">GA0116948_11087</name>
</gene>
<organism evidence="1 2">
    <name type="scientific">Chitinophaga costaii</name>
    <dbReference type="NCBI Taxonomy" id="1335309"/>
    <lineage>
        <taxon>Bacteria</taxon>
        <taxon>Pseudomonadati</taxon>
        <taxon>Bacteroidota</taxon>
        <taxon>Chitinophagia</taxon>
        <taxon>Chitinophagales</taxon>
        <taxon>Chitinophagaceae</taxon>
        <taxon>Chitinophaga</taxon>
    </lineage>
</organism>
<dbReference type="AlphaFoldDB" id="A0A1C4EXL7"/>
<dbReference type="EMBL" id="FMAR01000010">
    <property type="protein sequence ID" value="SCC48233.1"/>
    <property type="molecule type" value="Genomic_DNA"/>
</dbReference>
<name>A0A1C4EXL7_9BACT</name>
<accession>A0A1C4EXL7</accession>
<sequence>MEQVSESKTPSLFIPSHNGDEWINILFLLSDSQNWLN</sequence>